<dbReference type="EC" id="2.7.11.1" evidence="1"/>
<keyword evidence="4 7" id="KW-0418">Kinase</keyword>
<accession>A0A6G1L672</accession>
<dbReference type="PANTHER" id="PTHR43671">
    <property type="entry name" value="SERINE/THREONINE-PROTEIN KINASE NEK"/>
    <property type="match status" value="1"/>
</dbReference>
<name>A0A6G1L672_9PEZI</name>
<dbReference type="Gene3D" id="3.30.200.20">
    <property type="entry name" value="Phosphorylase Kinase, domain 1"/>
    <property type="match status" value="1"/>
</dbReference>
<evidence type="ECO:0000256" key="3">
    <source>
        <dbReference type="ARBA" id="ARBA00022741"/>
    </source>
</evidence>
<evidence type="ECO:0000313" key="8">
    <source>
        <dbReference type="Proteomes" id="UP000799436"/>
    </source>
</evidence>
<dbReference type="InterPro" id="IPR008271">
    <property type="entry name" value="Ser/Thr_kinase_AS"/>
</dbReference>
<evidence type="ECO:0000313" key="7">
    <source>
        <dbReference type="EMBL" id="KAF2768433.1"/>
    </source>
</evidence>
<evidence type="ECO:0000256" key="5">
    <source>
        <dbReference type="ARBA" id="ARBA00022840"/>
    </source>
</evidence>
<dbReference type="SMART" id="SM00220">
    <property type="entry name" value="S_TKc"/>
    <property type="match status" value="1"/>
</dbReference>
<dbReference type="GO" id="GO:0005524">
    <property type="term" value="F:ATP binding"/>
    <property type="evidence" value="ECO:0007669"/>
    <property type="project" value="UniProtKB-KW"/>
</dbReference>
<dbReference type="InterPro" id="IPR050660">
    <property type="entry name" value="NEK_Ser/Thr_kinase"/>
</dbReference>
<dbReference type="EMBL" id="ML995844">
    <property type="protein sequence ID" value="KAF2768433.1"/>
    <property type="molecule type" value="Genomic_DNA"/>
</dbReference>
<dbReference type="GO" id="GO:0004674">
    <property type="term" value="F:protein serine/threonine kinase activity"/>
    <property type="evidence" value="ECO:0007669"/>
    <property type="project" value="UniProtKB-EC"/>
</dbReference>
<keyword evidence="5" id="KW-0067">ATP-binding</keyword>
<dbReference type="InterPro" id="IPR000719">
    <property type="entry name" value="Prot_kinase_dom"/>
</dbReference>
<dbReference type="PROSITE" id="PS50011">
    <property type="entry name" value="PROTEIN_KINASE_DOM"/>
    <property type="match status" value="1"/>
</dbReference>
<feature type="domain" description="Protein kinase" evidence="6">
    <location>
        <begin position="39"/>
        <end position="351"/>
    </location>
</feature>
<dbReference type="Proteomes" id="UP000799436">
    <property type="component" value="Unassembled WGS sequence"/>
</dbReference>
<dbReference type="InterPro" id="IPR011009">
    <property type="entry name" value="Kinase-like_dom_sf"/>
</dbReference>
<protein>
    <recommendedName>
        <fullName evidence="1">non-specific serine/threonine protein kinase</fullName>
        <ecNumber evidence="1">2.7.11.1</ecNumber>
    </recommendedName>
</protein>
<dbReference type="Gene3D" id="1.10.510.10">
    <property type="entry name" value="Transferase(Phosphotransferase) domain 1"/>
    <property type="match status" value="1"/>
</dbReference>
<keyword evidence="2" id="KW-0808">Transferase</keyword>
<evidence type="ECO:0000259" key="6">
    <source>
        <dbReference type="PROSITE" id="PS50011"/>
    </source>
</evidence>
<proteinExistence type="predicted"/>
<keyword evidence="8" id="KW-1185">Reference proteome</keyword>
<gene>
    <name evidence="7" type="ORF">EJ03DRAFT_119294</name>
</gene>
<dbReference type="AlphaFoldDB" id="A0A6G1L672"/>
<organism evidence="7 8">
    <name type="scientific">Teratosphaeria nubilosa</name>
    <dbReference type="NCBI Taxonomy" id="161662"/>
    <lineage>
        <taxon>Eukaryota</taxon>
        <taxon>Fungi</taxon>
        <taxon>Dikarya</taxon>
        <taxon>Ascomycota</taxon>
        <taxon>Pezizomycotina</taxon>
        <taxon>Dothideomycetes</taxon>
        <taxon>Dothideomycetidae</taxon>
        <taxon>Mycosphaerellales</taxon>
        <taxon>Teratosphaeriaceae</taxon>
        <taxon>Teratosphaeria</taxon>
    </lineage>
</organism>
<evidence type="ECO:0000256" key="4">
    <source>
        <dbReference type="ARBA" id="ARBA00022777"/>
    </source>
</evidence>
<evidence type="ECO:0000256" key="1">
    <source>
        <dbReference type="ARBA" id="ARBA00012513"/>
    </source>
</evidence>
<dbReference type="PROSITE" id="PS00108">
    <property type="entry name" value="PROTEIN_KINASE_ST"/>
    <property type="match status" value="1"/>
</dbReference>
<keyword evidence="3" id="KW-0547">Nucleotide-binding</keyword>
<dbReference type="Pfam" id="PF00069">
    <property type="entry name" value="Pkinase"/>
    <property type="match status" value="1"/>
</dbReference>
<sequence length="413" mass="46032">MQDVQNIKLAVATSTETNASAQEKLIPAVAGDYRPTDNYQLIKMFLEGSEGQAGIVRNNRTNRVLVAKHCDRKLKRTRDQKLICVVPGEAKTLTLLNKQLHPNIIRAFGCEPSHEKGRYFLYLEYCSGGDLHDQLPHFWQLPKSAYGSSKHAVPCKSPASSTLSSLGLKPRTTTHLTPEIFVLHTFISLVQALSFIHGGYGGEAILHRDIKAENILLRWTADEHGLPDVVLADFGAALLKSKSHGIAGTPGCFSPEAQAMHSFRSTDRAAYERAMQKSGIMKTKSDVYQLGHLMYHVTSCSPWKTGANPEGLELPDEYREVAFADLEKAVAWCLEVRPEMRPSAKMLTEFLDGFRDRRKRSVREKGMLPRDVWISPPAIESRRPAKVQQVQRASVVMPAPMPDFEEIECGVAL</sequence>
<dbReference type="OrthoDB" id="310217at2759"/>
<dbReference type="SUPFAM" id="SSF56112">
    <property type="entry name" value="Protein kinase-like (PK-like)"/>
    <property type="match status" value="1"/>
</dbReference>
<reference evidence="7" key="1">
    <citation type="journal article" date="2020" name="Stud. Mycol.">
        <title>101 Dothideomycetes genomes: a test case for predicting lifestyles and emergence of pathogens.</title>
        <authorList>
            <person name="Haridas S."/>
            <person name="Albert R."/>
            <person name="Binder M."/>
            <person name="Bloem J."/>
            <person name="Labutti K."/>
            <person name="Salamov A."/>
            <person name="Andreopoulos B."/>
            <person name="Baker S."/>
            <person name="Barry K."/>
            <person name="Bills G."/>
            <person name="Bluhm B."/>
            <person name="Cannon C."/>
            <person name="Castanera R."/>
            <person name="Culley D."/>
            <person name="Daum C."/>
            <person name="Ezra D."/>
            <person name="Gonzalez J."/>
            <person name="Henrissat B."/>
            <person name="Kuo A."/>
            <person name="Liang C."/>
            <person name="Lipzen A."/>
            <person name="Lutzoni F."/>
            <person name="Magnuson J."/>
            <person name="Mondo S."/>
            <person name="Nolan M."/>
            <person name="Ohm R."/>
            <person name="Pangilinan J."/>
            <person name="Park H.-J."/>
            <person name="Ramirez L."/>
            <person name="Alfaro M."/>
            <person name="Sun H."/>
            <person name="Tritt A."/>
            <person name="Yoshinaga Y."/>
            <person name="Zwiers L.-H."/>
            <person name="Turgeon B."/>
            <person name="Goodwin S."/>
            <person name="Spatafora J."/>
            <person name="Crous P."/>
            <person name="Grigoriev I."/>
        </authorList>
    </citation>
    <scope>NUCLEOTIDE SEQUENCE</scope>
    <source>
        <strain evidence="7">CBS 116005</strain>
    </source>
</reference>
<evidence type="ECO:0000256" key="2">
    <source>
        <dbReference type="ARBA" id="ARBA00022679"/>
    </source>
</evidence>
<dbReference type="PANTHER" id="PTHR43671:SF13">
    <property type="entry name" value="SERINE_THREONINE-PROTEIN KINASE NEK2"/>
    <property type="match status" value="1"/>
</dbReference>